<dbReference type="EMBL" id="CM039174">
    <property type="protein sequence ID" value="KAH9751202.1"/>
    <property type="molecule type" value="Genomic_DNA"/>
</dbReference>
<reference evidence="2" key="1">
    <citation type="journal article" date="2023" name="Hortic. Res.">
        <title>A chromosome-level phased genome enabling allele-level studies in sweet orange: a case study on citrus Huanglongbing tolerance.</title>
        <authorList>
            <person name="Wu B."/>
            <person name="Yu Q."/>
            <person name="Deng Z."/>
            <person name="Duan Y."/>
            <person name="Luo F."/>
            <person name="Gmitter F. Jr."/>
        </authorList>
    </citation>
    <scope>NUCLEOTIDE SEQUENCE [LARGE SCALE GENOMIC DNA]</scope>
    <source>
        <strain evidence="2">cv. Valencia</strain>
    </source>
</reference>
<name>A0ACB8K9W6_CITSI</name>
<proteinExistence type="predicted"/>
<evidence type="ECO:0000313" key="2">
    <source>
        <dbReference type="Proteomes" id="UP000829398"/>
    </source>
</evidence>
<sequence>MPHKDVNLDNNSNATFPIISDFPQDNLEDNFNTPFINSATPHDKSEAIPNILESPHALQPLTTNDSNSSSSHATEPLNLSRNTDNSPAINSQLDYPDISNRLFVELKIPNTAAEPQSLNTHPMMTHNKRKQNPKLALQASHSREIEPKTLKTALKNPLWTQDMKEELQALHQNQTWVLVPRPNNVNVIGSKWVYCIKYREDGTIDRYKARLVAKGFTQVPGVNFDETFSPVIKATTIRLILAIAVSSKWLIKQLDVCNAFLHGLLKETVYMEQPLGFRNSRHPAYVCKLQKSLYGLKQAPRAWFECLSQALISLGFSSSKADSSLFIFNNKSILILILIYVDDVIITGNNEKEIQSIINNLSLKFALKDLGNLHYFLGIEVQQFTHGIFLSQAKYTKDLLSKARMQDCSPINTPMAIRSIRVRMIMNLWMRPNIKALLEAFNISPTQGPISHLLSIESLNTSKRQQKPTSRISKKQHTVSRLSAEAEYRSMASAAAELTWFTYLLNDIGFCIPKAPTLFCDNLSAIHKTKNPVFHARMKHIELDVHFVREKVAKGSLFTRYVPSHLQIAGTLTKPLGKHQFLTLRATLGIHRMSLPSLRGADKDKS</sequence>
<comment type="caution">
    <text evidence="1">The sequence shown here is derived from an EMBL/GenBank/DDBJ whole genome shotgun (WGS) entry which is preliminary data.</text>
</comment>
<keyword evidence="2" id="KW-1185">Reference proteome</keyword>
<organism evidence="1 2">
    <name type="scientific">Citrus sinensis</name>
    <name type="common">Sweet orange</name>
    <name type="synonym">Citrus aurantium var. sinensis</name>
    <dbReference type="NCBI Taxonomy" id="2711"/>
    <lineage>
        <taxon>Eukaryota</taxon>
        <taxon>Viridiplantae</taxon>
        <taxon>Streptophyta</taxon>
        <taxon>Embryophyta</taxon>
        <taxon>Tracheophyta</taxon>
        <taxon>Spermatophyta</taxon>
        <taxon>Magnoliopsida</taxon>
        <taxon>eudicotyledons</taxon>
        <taxon>Gunneridae</taxon>
        <taxon>Pentapetalae</taxon>
        <taxon>rosids</taxon>
        <taxon>malvids</taxon>
        <taxon>Sapindales</taxon>
        <taxon>Rutaceae</taxon>
        <taxon>Aurantioideae</taxon>
        <taxon>Citrus</taxon>
    </lineage>
</organism>
<evidence type="ECO:0000313" key="1">
    <source>
        <dbReference type="EMBL" id="KAH9751202.1"/>
    </source>
</evidence>
<accession>A0ACB8K9W6</accession>
<gene>
    <name evidence="1" type="ORF">KPL71_014187</name>
</gene>
<dbReference type="Proteomes" id="UP000829398">
    <property type="component" value="Chromosome 5"/>
</dbReference>
<protein>
    <submittedName>
        <fullName evidence="1">Retrovirus-related pol polyprotein from transposon RE1</fullName>
    </submittedName>
</protein>